<comment type="cofactor">
    <cofactor evidence="3">
        <name>Zn(2+)</name>
        <dbReference type="ChEBI" id="CHEBI:29105"/>
    </cofactor>
</comment>
<dbReference type="Proteomes" id="UP001651880">
    <property type="component" value="Unassembled WGS sequence"/>
</dbReference>
<organism evidence="5 6">
    <name type="scientific">Lutispora saccharofermentans</name>
    <dbReference type="NCBI Taxonomy" id="3024236"/>
    <lineage>
        <taxon>Bacteria</taxon>
        <taxon>Bacillati</taxon>
        <taxon>Bacillota</taxon>
        <taxon>Clostridia</taxon>
        <taxon>Lutisporales</taxon>
        <taxon>Lutisporaceae</taxon>
        <taxon>Lutispora</taxon>
    </lineage>
</organism>
<evidence type="ECO:0000313" key="6">
    <source>
        <dbReference type="Proteomes" id="UP001651880"/>
    </source>
</evidence>
<protein>
    <submittedName>
        <fullName evidence="5">Homocysteine S-methyltransferase family protein</fullName>
    </submittedName>
</protein>
<dbReference type="PANTHER" id="PTHR11103:SF18">
    <property type="entry name" value="SLR1189 PROTEIN"/>
    <property type="match status" value="1"/>
</dbReference>
<dbReference type="SUPFAM" id="SSF82282">
    <property type="entry name" value="Homocysteine S-methyltransferase"/>
    <property type="match status" value="1"/>
</dbReference>
<evidence type="ECO:0000313" key="5">
    <source>
        <dbReference type="EMBL" id="MCQ1530668.1"/>
    </source>
</evidence>
<evidence type="ECO:0000256" key="1">
    <source>
        <dbReference type="ARBA" id="ARBA00022603"/>
    </source>
</evidence>
<keyword evidence="2 3" id="KW-0808">Transferase</keyword>
<keyword evidence="1 3" id="KW-0489">Methyltransferase</keyword>
<feature type="binding site" evidence="3">
    <location>
        <position position="304"/>
    </location>
    <ligand>
        <name>Zn(2+)</name>
        <dbReference type="ChEBI" id="CHEBI:29105"/>
    </ligand>
</feature>
<comment type="caution">
    <text evidence="5">The sequence shown here is derived from an EMBL/GenBank/DDBJ whole genome shotgun (WGS) entry which is preliminary data.</text>
</comment>
<dbReference type="EMBL" id="JAJEKE010000014">
    <property type="protein sequence ID" value="MCQ1530668.1"/>
    <property type="molecule type" value="Genomic_DNA"/>
</dbReference>
<keyword evidence="3" id="KW-0479">Metal-binding</keyword>
<evidence type="ECO:0000256" key="3">
    <source>
        <dbReference type="PROSITE-ProRule" id="PRU00333"/>
    </source>
</evidence>
<evidence type="ECO:0000256" key="2">
    <source>
        <dbReference type="ARBA" id="ARBA00022679"/>
    </source>
</evidence>
<dbReference type="RefSeq" id="WP_255228191.1">
    <property type="nucleotide sequence ID" value="NZ_JAJEKE010000014.1"/>
</dbReference>
<reference evidence="5 6" key="1">
    <citation type="submission" date="2021-10" db="EMBL/GenBank/DDBJ databases">
        <title>Lutispora strain m25 sp. nov., a thermophilic, non-spore-forming bacterium isolated from a lab-scale methanogenic bioreactor digesting anaerobic sludge.</title>
        <authorList>
            <person name="El Houari A."/>
            <person name="Mcdonald J."/>
        </authorList>
    </citation>
    <scope>NUCLEOTIDE SEQUENCE [LARGE SCALE GENOMIC DNA]</scope>
    <source>
        <strain evidence="6">m25</strain>
    </source>
</reference>
<keyword evidence="6" id="KW-1185">Reference proteome</keyword>
<dbReference type="Gene3D" id="3.20.20.330">
    <property type="entry name" value="Homocysteine-binding-like domain"/>
    <property type="match status" value="1"/>
</dbReference>
<gene>
    <name evidence="5" type="ORF">LJD61_14090</name>
</gene>
<dbReference type="PROSITE" id="PS50970">
    <property type="entry name" value="HCY"/>
    <property type="match status" value="1"/>
</dbReference>
<evidence type="ECO:0000259" key="4">
    <source>
        <dbReference type="PROSITE" id="PS50970"/>
    </source>
</evidence>
<sequence>MTTQQRRALFIKTLEEVPIFMVQGSVGERIKRNFTHRNPPKPLGLSGLYYTEDGHRGLDAAFHDYTGIAQKYDVPMMLHPYCKVIDREIIKGAYYEDRNITADNFNHCRSIVDGYPSIREKIFIGTTLGFSGDPYLPETGLPEEEAYAFHSRTAKVLDLLEHDHARTGLTPTLPEAAGAARALSETTIPYFVSFLVRKDGKLLDGTWLHDAIAYIDSKTEKWPPLFYQVNCVHPRNMIKCLDQTPNRTELVRTRFRGLEANGSDLSPEELDNAAAIYSSPAEDWADDMMRLYRDYGLKILGGCCGTDHSHMEQLAMRVRAVYDIEQAYTDVISDTNPQ</sequence>
<feature type="binding site" evidence="3">
    <location>
        <position position="303"/>
    </location>
    <ligand>
        <name>Zn(2+)</name>
        <dbReference type="ChEBI" id="CHEBI:29105"/>
    </ligand>
</feature>
<dbReference type="InterPro" id="IPR003726">
    <property type="entry name" value="HCY_dom"/>
</dbReference>
<feature type="binding site" evidence="3">
    <location>
        <position position="231"/>
    </location>
    <ligand>
        <name>Zn(2+)</name>
        <dbReference type="ChEBI" id="CHEBI:29105"/>
    </ligand>
</feature>
<dbReference type="Pfam" id="PF02574">
    <property type="entry name" value="S-methyl_trans"/>
    <property type="match status" value="1"/>
</dbReference>
<keyword evidence="3" id="KW-0862">Zinc</keyword>
<dbReference type="InterPro" id="IPR036589">
    <property type="entry name" value="HCY_dom_sf"/>
</dbReference>
<proteinExistence type="predicted"/>
<name>A0ABT1NHF7_9FIRM</name>
<accession>A0ABT1NHF7</accession>
<feature type="domain" description="Hcy-binding" evidence="4">
    <location>
        <begin position="8"/>
        <end position="318"/>
    </location>
</feature>
<dbReference type="PANTHER" id="PTHR11103">
    <property type="entry name" value="SLR1189 PROTEIN"/>
    <property type="match status" value="1"/>
</dbReference>